<dbReference type="GO" id="GO:0015562">
    <property type="term" value="F:efflux transmembrane transporter activity"/>
    <property type="evidence" value="ECO:0007669"/>
    <property type="project" value="InterPro"/>
</dbReference>
<dbReference type="PANTHER" id="PTHR30026:SF20">
    <property type="entry name" value="OUTER MEMBRANE PROTEIN TOLC"/>
    <property type="match status" value="1"/>
</dbReference>
<keyword evidence="2" id="KW-0813">Transport</keyword>
<comment type="subcellular location">
    <subcellularLocation>
        <location evidence="1">Cell outer membrane</location>
    </subcellularLocation>
</comment>
<dbReference type="InterPro" id="IPR003423">
    <property type="entry name" value="OMP_efflux"/>
</dbReference>
<evidence type="ECO:0000256" key="2">
    <source>
        <dbReference type="ARBA" id="ARBA00022448"/>
    </source>
</evidence>
<dbReference type="PANTHER" id="PTHR30026">
    <property type="entry name" value="OUTER MEMBRANE PROTEIN TOLC"/>
    <property type="match status" value="1"/>
</dbReference>
<evidence type="ECO:0000256" key="3">
    <source>
        <dbReference type="ARBA" id="ARBA00022452"/>
    </source>
</evidence>
<evidence type="ECO:0000313" key="8">
    <source>
        <dbReference type="EMBL" id="VAW78646.1"/>
    </source>
</evidence>
<keyword evidence="6" id="KW-0998">Cell outer membrane</keyword>
<keyword evidence="5 7" id="KW-0472">Membrane</keyword>
<dbReference type="SUPFAM" id="SSF56954">
    <property type="entry name" value="Outer membrane efflux proteins (OEP)"/>
    <property type="match status" value="1"/>
</dbReference>
<sequence>MLCMYVLYYFSYGVILDMIHCCKNKSSIRLTAGWITLLLALLPVLAVAAQDILTLSESETLALEADLTAPRFEALANARKEQAVAVGQLPDPKLKLGAINLPIASFDREQEAMTQMQIGIQQAFPAGRTLGLRSEQAAVMVGAEQARARTMTRQVLRDVRERYLDIFYQIEAGRIIDISRELFDQLLEVTRFYYAQGRKNQQDVLRASVELALLDDRRTRVRTAEDRMRADLARLIGPQAAYRPLTKAFPGVGKLPSRADLDAAIIAHPSLKVDDIVVKAGQLGVDIARQSYKPSWMLDVTYGNRAGENPDGSSRDDFLTTMVTMDIPLFTNKRQDRVLATRQQEVEAARLKRDDSYLRLKRQLDADYAEWLRLDERLKLYQETIFPEAIQNAETSLTAYQSGVTDFTGVMRARITELDVKLQKLRIRVDKAKAEARLLYLANTSR</sequence>
<evidence type="ECO:0000256" key="4">
    <source>
        <dbReference type="ARBA" id="ARBA00022692"/>
    </source>
</evidence>
<organism evidence="8">
    <name type="scientific">hydrothermal vent metagenome</name>
    <dbReference type="NCBI Taxonomy" id="652676"/>
    <lineage>
        <taxon>unclassified sequences</taxon>
        <taxon>metagenomes</taxon>
        <taxon>ecological metagenomes</taxon>
    </lineage>
</organism>
<dbReference type="GO" id="GO:0015288">
    <property type="term" value="F:porin activity"/>
    <property type="evidence" value="ECO:0007669"/>
    <property type="project" value="TreeGrafter"/>
</dbReference>
<dbReference type="Pfam" id="PF02321">
    <property type="entry name" value="OEP"/>
    <property type="match status" value="1"/>
</dbReference>
<keyword evidence="7" id="KW-1133">Transmembrane helix</keyword>
<protein>
    <submittedName>
        <fullName evidence="8">Heavy metal RND efflux outer membrane protein, CzcC family</fullName>
    </submittedName>
</protein>
<feature type="transmembrane region" description="Helical" evidence="7">
    <location>
        <begin position="34"/>
        <end position="53"/>
    </location>
</feature>
<evidence type="ECO:0000256" key="1">
    <source>
        <dbReference type="ARBA" id="ARBA00004442"/>
    </source>
</evidence>
<name>A0A3B0ZD62_9ZZZZ</name>
<dbReference type="GO" id="GO:1990281">
    <property type="term" value="C:efflux pump complex"/>
    <property type="evidence" value="ECO:0007669"/>
    <property type="project" value="TreeGrafter"/>
</dbReference>
<reference evidence="8" key="1">
    <citation type="submission" date="2018-06" db="EMBL/GenBank/DDBJ databases">
        <authorList>
            <person name="Zhirakovskaya E."/>
        </authorList>
    </citation>
    <scope>NUCLEOTIDE SEQUENCE</scope>
</reference>
<dbReference type="AlphaFoldDB" id="A0A3B0ZD62"/>
<keyword evidence="4 7" id="KW-0812">Transmembrane</keyword>
<proteinExistence type="predicted"/>
<accession>A0A3B0ZD62</accession>
<gene>
    <name evidence="8" type="ORF">MNBD_GAMMA13-1907</name>
</gene>
<dbReference type="EMBL" id="UOFK01000161">
    <property type="protein sequence ID" value="VAW78646.1"/>
    <property type="molecule type" value="Genomic_DNA"/>
</dbReference>
<evidence type="ECO:0000256" key="7">
    <source>
        <dbReference type="SAM" id="Phobius"/>
    </source>
</evidence>
<dbReference type="InterPro" id="IPR051906">
    <property type="entry name" value="TolC-like"/>
</dbReference>
<keyword evidence="3" id="KW-1134">Transmembrane beta strand</keyword>
<dbReference type="GO" id="GO:0009279">
    <property type="term" value="C:cell outer membrane"/>
    <property type="evidence" value="ECO:0007669"/>
    <property type="project" value="UniProtKB-SubCell"/>
</dbReference>
<evidence type="ECO:0000256" key="6">
    <source>
        <dbReference type="ARBA" id="ARBA00023237"/>
    </source>
</evidence>
<evidence type="ECO:0000256" key="5">
    <source>
        <dbReference type="ARBA" id="ARBA00023136"/>
    </source>
</evidence>
<dbReference type="Gene3D" id="1.20.1600.10">
    <property type="entry name" value="Outer membrane efflux proteins (OEP)"/>
    <property type="match status" value="1"/>
</dbReference>